<dbReference type="InParanoid" id="W3X665"/>
<evidence type="ECO:0000256" key="3">
    <source>
        <dbReference type="ARBA" id="ARBA00022692"/>
    </source>
</evidence>
<feature type="transmembrane region" description="Helical" evidence="6">
    <location>
        <begin position="146"/>
        <end position="168"/>
    </location>
</feature>
<evidence type="ECO:0000256" key="4">
    <source>
        <dbReference type="ARBA" id="ARBA00022989"/>
    </source>
</evidence>
<keyword evidence="9" id="KW-1185">Reference proteome</keyword>
<feature type="transmembrane region" description="Helical" evidence="6">
    <location>
        <begin position="50"/>
        <end position="68"/>
    </location>
</feature>
<dbReference type="InterPro" id="IPR011701">
    <property type="entry name" value="MFS"/>
</dbReference>
<proteinExistence type="predicted"/>
<dbReference type="GO" id="GO:0022857">
    <property type="term" value="F:transmembrane transporter activity"/>
    <property type="evidence" value="ECO:0007669"/>
    <property type="project" value="InterPro"/>
</dbReference>
<evidence type="ECO:0000256" key="5">
    <source>
        <dbReference type="ARBA" id="ARBA00023136"/>
    </source>
</evidence>
<dbReference type="GO" id="GO:0016020">
    <property type="term" value="C:membrane"/>
    <property type="evidence" value="ECO:0007669"/>
    <property type="project" value="UniProtKB-SubCell"/>
</dbReference>
<feature type="transmembrane region" description="Helical" evidence="6">
    <location>
        <begin position="352"/>
        <end position="372"/>
    </location>
</feature>
<dbReference type="Proteomes" id="UP000030651">
    <property type="component" value="Unassembled WGS sequence"/>
</dbReference>
<dbReference type="RefSeq" id="XP_007833314.1">
    <property type="nucleotide sequence ID" value="XM_007835123.1"/>
</dbReference>
<dbReference type="PANTHER" id="PTHR43791:SF92">
    <property type="entry name" value="AGL026WP"/>
    <property type="match status" value="1"/>
</dbReference>
<evidence type="ECO:0000313" key="9">
    <source>
        <dbReference type="Proteomes" id="UP000030651"/>
    </source>
</evidence>
<feature type="transmembrane region" description="Helical" evidence="6">
    <location>
        <begin position="120"/>
        <end position="140"/>
    </location>
</feature>
<accession>W3X665</accession>
<keyword evidence="4 6" id="KW-1133">Transmembrane helix</keyword>
<feature type="transmembrane region" description="Helical" evidence="6">
    <location>
        <begin position="445"/>
        <end position="464"/>
    </location>
</feature>
<dbReference type="AlphaFoldDB" id="W3X665"/>
<dbReference type="FunFam" id="1.20.1250.20:FF:000057">
    <property type="entry name" value="MFS general substrate transporter"/>
    <property type="match status" value="1"/>
</dbReference>
<dbReference type="KEGG" id="pfy:PFICI_06542"/>
<evidence type="ECO:0000256" key="1">
    <source>
        <dbReference type="ARBA" id="ARBA00004141"/>
    </source>
</evidence>
<evidence type="ECO:0000313" key="8">
    <source>
        <dbReference type="EMBL" id="ETS81540.1"/>
    </source>
</evidence>
<feature type="transmembrane region" description="Helical" evidence="6">
    <location>
        <begin position="214"/>
        <end position="236"/>
    </location>
</feature>
<feature type="transmembrane region" description="Helical" evidence="6">
    <location>
        <begin position="414"/>
        <end position="433"/>
    </location>
</feature>
<reference evidence="9" key="1">
    <citation type="journal article" date="2015" name="BMC Genomics">
        <title>Genomic and transcriptomic analysis of the endophytic fungus Pestalotiopsis fici reveals its lifestyle and high potential for synthesis of natural products.</title>
        <authorList>
            <person name="Wang X."/>
            <person name="Zhang X."/>
            <person name="Liu L."/>
            <person name="Xiang M."/>
            <person name="Wang W."/>
            <person name="Sun X."/>
            <person name="Che Y."/>
            <person name="Guo L."/>
            <person name="Liu G."/>
            <person name="Guo L."/>
            <person name="Wang C."/>
            <person name="Yin W.B."/>
            <person name="Stadler M."/>
            <person name="Zhang X."/>
            <person name="Liu X."/>
        </authorList>
    </citation>
    <scope>NUCLEOTIDE SEQUENCE [LARGE SCALE GENOMIC DNA]</scope>
    <source>
        <strain evidence="9">W106-1 / CGMCC3.15140</strain>
    </source>
</reference>
<feature type="transmembrane region" description="Helical" evidence="6">
    <location>
        <begin position="180"/>
        <end position="202"/>
    </location>
</feature>
<dbReference type="SUPFAM" id="SSF103473">
    <property type="entry name" value="MFS general substrate transporter"/>
    <property type="match status" value="1"/>
</dbReference>
<keyword evidence="5 6" id="KW-0472">Membrane</keyword>
<dbReference type="Pfam" id="PF07690">
    <property type="entry name" value="MFS_1"/>
    <property type="match status" value="1"/>
</dbReference>
<protein>
    <recommendedName>
        <fullName evidence="7">Major facilitator superfamily (MFS) profile domain-containing protein</fullName>
    </recommendedName>
</protein>
<dbReference type="InterPro" id="IPR036259">
    <property type="entry name" value="MFS_trans_sf"/>
</dbReference>
<feature type="transmembrane region" description="Helical" evidence="6">
    <location>
        <begin position="324"/>
        <end position="345"/>
    </location>
</feature>
<keyword evidence="2" id="KW-0813">Transport</keyword>
<dbReference type="EMBL" id="KI912112">
    <property type="protein sequence ID" value="ETS81540.1"/>
    <property type="molecule type" value="Genomic_DNA"/>
</dbReference>
<gene>
    <name evidence="8" type="ORF">PFICI_06542</name>
</gene>
<organism evidence="8 9">
    <name type="scientific">Pestalotiopsis fici (strain W106-1 / CGMCC3.15140)</name>
    <dbReference type="NCBI Taxonomy" id="1229662"/>
    <lineage>
        <taxon>Eukaryota</taxon>
        <taxon>Fungi</taxon>
        <taxon>Dikarya</taxon>
        <taxon>Ascomycota</taxon>
        <taxon>Pezizomycotina</taxon>
        <taxon>Sordariomycetes</taxon>
        <taxon>Xylariomycetidae</taxon>
        <taxon>Amphisphaeriales</taxon>
        <taxon>Sporocadaceae</taxon>
        <taxon>Pestalotiopsis</taxon>
    </lineage>
</organism>
<sequence length="509" mass="56802">MTDINNSGKVLAEQDEWVEQIDKTNQDTENGTTIDVLRAKELEKKLLRKIDTRILPFLVLIYVCNYLDRNSITQARLYGLQEDTHVKGAVYNTAISIFSAGYIAMQLPSSILMTKVRPSLFLPGCMITWAIVSGCTAATNSPASLLIVRFILGLVEAPFFPGAIYYLSCWYTKKELGIRMAFLVSGILLSNAFAGLISAGILDGMTGVTRLASWRWLFILEGLMTIVIALGAIFSLPDYPATTKWLSDEEKTIAQRRLIEDAGAEGMSEEEDSSWKKGLLLAVKDYRSWIFACLQMSVTANISYSHFFPTLIKEIGFTDNMTVLLLTSPPYVFGFLWCISLCFYADRVQKRSIPAATSISMAMVATVILIAVPYSDQWVRYAFTFPLTGGAFGVYATTYTWLSSTLGQPRVKKAAAIGIANTLANIASLYANYFWLDKYEPTFQVSWGILLAFECLALTCILTLRYSLKRSNRKFDELSARISTSDEAQISVLKEVEQRAVVNGFRYVV</sequence>
<dbReference type="PANTHER" id="PTHR43791">
    <property type="entry name" value="PERMEASE-RELATED"/>
    <property type="match status" value="1"/>
</dbReference>
<dbReference type="Gene3D" id="1.20.1250.20">
    <property type="entry name" value="MFS general substrate transporter like domains"/>
    <property type="match status" value="2"/>
</dbReference>
<feature type="transmembrane region" description="Helical" evidence="6">
    <location>
        <begin position="286"/>
        <end position="304"/>
    </location>
</feature>
<dbReference type="OMA" id="CWYTKRE"/>
<name>W3X665_PESFW</name>
<dbReference type="HOGENOM" id="CLU_001265_0_6_1"/>
<dbReference type="eggNOG" id="KOG2533">
    <property type="taxonomic scope" value="Eukaryota"/>
</dbReference>
<dbReference type="InterPro" id="IPR020846">
    <property type="entry name" value="MFS_dom"/>
</dbReference>
<comment type="subcellular location">
    <subcellularLocation>
        <location evidence="1">Membrane</location>
        <topology evidence="1">Multi-pass membrane protein</topology>
    </subcellularLocation>
</comment>
<evidence type="ECO:0000256" key="2">
    <source>
        <dbReference type="ARBA" id="ARBA00022448"/>
    </source>
</evidence>
<feature type="transmembrane region" description="Helical" evidence="6">
    <location>
        <begin position="88"/>
        <end position="108"/>
    </location>
</feature>
<feature type="domain" description="Major facilitator superfamily (MFS) profile" evidence="7">
    <location>
        <begin position="54"/>
        <end position="472"/>
    </location>
</feature>
<keyword evidence="3 6" id="KW-0812">Transmembrane</keyword>
<dbReference type="PROSITE" id="PS50850">
    <property type="entry name" value="MFS"/>
    <property type="match status" value="1"/>
</dbReference>
<evidence type="ECO:0000259" key="7">
    <source>
        <dbReference type="PROSITE" id="PS50850"/>
    </source>
</evidence>
<dbReference type="OrthoDB" id="2250022at2759"/>
<feature type="transmembrane region" description="Helical" evidence="6">
    <location>
        <begin position="378"/>
        <end position="402"/>
    </location>
</feature>
<dbReference type="GeneID" id="19271555"/>
<evidence type="ECO:0000256" key="6">
    <source>
        <dbReference type="SAM" id="Phobius"/>
    </source>
</evidence>